<organism evidence="3 5">
    <name type="scientific">Enterococcus lactis</name>
    <dbReference type="NCBI Taxonomy" id="357441"/>
    <lineage>
        <taxon>Bacteria</taxon>
        <taxon>Bacillati</taxon>
        <taxon>Bacillota</taxon>
        <taxon>Bacilli</taxon>
        <taxon>Lactobacillales</taxon>
        <taxon>Enterococcaceae</taxon>
        <taxon>Enterococcus</taxon>
    </lineage>
</organism>
<evidence type="ECO:0000313" key="5">
    <source>
        <dbReference type="Proteomes" id="UP000531895"/>
    </source>
</evidence>
<reference evidence="4" key="2">
    <citation type="journal article" date="2022" name="J. Anim. Sci.">
        <title>Whole genome sequence analyses-based assessment of virulence potential and antimicrobial susceptibilities and resistance of Enterococcus faecium strains isolated from commercial swine and cattle probiotic products.</title>
        <authorList>
            <person name="Shridhar P.B."/>
            <person name="Amachawadi R.G."/>
            <person name="Tokach M."/>
            <person name="Patel I."/>
            <person name="Gangiredla J."/>
            <person name="Mammel M."/>
            <person name="Nagaraja T.G."/>
        </authorList>
    </citation>
    <scope>NUCLEOTIDE SEQUENCE</scope>
    <source>
        <strain evidence="4">EF216</strain>
    </source>
</reference>
<comment type="caution">
    <text evidence="3">The sequence shown here is derived from an EMBL/GenBank/DDBJ whole genome shotgun (WGS) entry which is preliminary data.</text>
</comment>
<dbReference type="RefSeq" id="WP_002315117.1">
    <property type="nucleotide sequence ID" value="NZ_BNJW01000044.1"/>
</dbReference>
<dbReference type="EMBL" id="JAIFOD010000017">
    <property type="protein sequence ID" value="MBX4193644.1"/>
    <property type="molecule type" value="Genomic_DNA"/>
</dbReference>
<evidence type="ECO:0000313" key="4">
    <source>
        <dbReference type="EMBL" id="MBX4193644.1"/>
    </source>
</evidence>
<dbReference type="EMBL" id="JACEIT010000042">
    <property type="protein sequence ID" value="MBA4547344.1"/>
    <property type="molecule type" value="Genomic_DNA"/>
</dbReference>
<evidence type="ECO:0000256" key="2">
    <source>
        <dbReference type="SAM" id="MobiDB-lite"/>
    </source>
</evidence>
<protein>
    <submittedName>
        <fullName evidence="3">Uncharacterized protein</fullName>
    </submittedName>
</protein>
<sequence length="506" mass="61116">MNYFSGYKRIPEGWQQAEIKNDQYQNERRRQLLEKMQQKQLNREKKKNKETKKKQQNKIATDPRVVRLNNEMNQLKQELSKAKKQVATVSKKRREDKKHIRELSQQLERQQQQAKVEKEEMRQKVIEQQRKTEQLYQKLEEVGWDTDNHALQELQKRNQIIIYLLQKNSQMQHYLERIHKASDLLKKRNDRLNKKLEKLSNRNATYLKIMEKKKQELQQLSKVNQRQTEQLAKEKQNFVQAAPQDLIHALIQQLDTQSFYKFNQLNKLFNRYQWIFEQQANDLQYQETNIFYGFVEIEEGSIYFHEVNTEQRRPLIVEESFKRKDLLTDGIAVRVHQKTVDGPVYLRYCYPIVEQNKSKRRSDKYLKRISQKFKQPSKKQLSIDAEKWASSLKIAVIGNKQIKGFVKGLQKYVKTVERIDAYEYGEKALFERIRAVDYVYVCIDSVPHHVTNFLKSEIELMEKTEFFYRPSIDDGVTRMNYLYWLQEGKRVEIKKNKKYVLDKKQM</sequence>
<feature type="coiled-coil region" evidence="1">
    <location>
        <begin position="175"/>
        <end position="237"/>
    </location>
</feature>
<dbReference type="Proteomes" id="UP000704433">
    <property type="component" value="Unassembled WGS sequence"/>
</dbReference>
<feature type="region of interest" description="Disordered" evidence="2">
    <location>
        <begin position="37"/>
        <end position="62"/>
    </location>
</feature>
<reference evidence="3 5" key="1">
    <citation type="submission" date="2020-07" db="EMBL/GenBank/DDBJ databases">
        <authorList>
            <person name="Feng H."/>
        </authorList>
    </citation>
    <scope>NUCLEOTIDE SEQUENCE [LARGE SCALE GENOMIC DNA]</scope>
    <source>
        <strain evidence="3">S-7</strain>
        <strain evidence="5">s-7</strain>
    </source>
</reference>
<name>A0A7W1XIQ5_9ENTE</name>
<accession>A0A7W1XIQ5</accession>
<dbReference type="Proteomes" id="UP000531895">
    <property type="component" value="Unassembled WGS sequence"/>
</dbReference>
<dbReference type="AlphaFoldDB" id="A0A7W1XIQ5"/>
<keyword evidence="1" id="KW-0175">Coiled coil</keyword>
<feature type="compositionally biased region" description="Basic residues" evidence="2">
    <location>
        <begin position="44"/>
        <end position="56"/>
    </location>
</feature>
<gene>
    <name evidence="3" type="ORF">H1Z91_13850</name>
    <name evidence="4" type="ORF">KYX84_05365</name>
</gene>
<evidence type="ECO:0000313" key="3">
    <source>
        <dbReference type="EMBL" id="MBA4547344.1"/>
    </source>
</evidence>
<evidence type="ECO:0000256" key="1">
    <source>
        <dbReference type="SAM" id="Coils"/>
    </source>
</evidence>
<proteinExistence type="predicted"/>